<accession>A0AAW2ZZZ8</accession>
<evidence type="ECO:0000313" key="3">
    <source>
        <dbReference type="Proteomes" id="UP001482455"/>
    </source>
</evidence>
<gene>
    <name evidence="2" type="ORF">Q4I30_007139</name>
</gene>
<proteinExistence type="predicted"/>
<dbReference type="AlphaFoldDB" id="A0AAW2ZZZ8"/>
<feature type="compositionally biased region" description="Polar residues" evidence="1">
    <location>
        <begin position="167"/>
        <end position="177"/>
    </location>
</feature>
<organism evidence="2 3">
    <name type="scientific">Leishmania utingensis</name>
    <dbReference type="NCBI Taxonomy" id="653362"/>
    <lineage>
        <taxon>Eukaryota</taxon>
        <taxon>Discoba</taxon>
        <taxon>Euglenozoa</taxon>
        <taxon>Kinetoplastea</taxon>
        <taxon>Metakinetoplastina</taxon>
        <taxon>Trypanosomatida</taxon>
        <taxon>Trypanosomatidae</taxon>
        <taxon>Leishmaniinae</taxon>
        <taxon>Leishmania</taxon>
    </lineage>
</organism>
<dbReference type="Proteomes" id="UP001482455">
    <property type="component" value="Unassembled WGS sequence"/>
</dbReference>
<feature type="region of interest" description="Disordered" evidence="1">
    <location>
        <begin position="274"/>
        <end position="295"/>
    </location>
</feature>
<keyword evidence="3" id="KW-1185">Reference proteome</keyword>
<evidence type="ECO:0000313" key="2">
    <source>
        <dbReference type="EMBL" id="KAL0496236.1"/>
    </source>
</evidence>
<protein>
    <submittedName>
        <fullName evidence="2">Uncharacterized protein</fullName>
    </submittedName>
</protein>
<feature type="region of interest" description="Disordered" evidence="1">
    <location>
        <begin position="164"/>
        <end position="192"/>
    </location>
</feature>
<name>A0AAW2ZZZ8_9TRYP</name>
<evidence type="ECO:0000256" key="1">
    <source>
        <dbReference type="SAM" id="MobiDB-lite"/>
    </source>
</evidence>
<reference evidence="2 3" key="1">
    <citation type="submission" date="2024-02" db="EMBL/GenBank/DDBJ databases">
        <title>FIRST GENOME SEQUENCES OF Leishmania (Viannia) shawi, Leishmania (Viannia) lindenbergi AND Leishmania (Viannia) utingensis.</title>
        <authorList>
            <person name="Resadore F."/>
            <person name="Custodio M.G.F."/>
            <person name="Boite M.C."/>
            <person name="Cupolillo E."/>
            <person name="Ferreira G.E.M."/>
        </authorList>
    </citation>
    <scope>NUCLEOTIDE SEQUENCE [LARGE SCALE GENOMIC DNA]</scope>
    <source>
        <strain evidence="2 3">ITUB/BR/1977/M4964</strain>
    </source>
</reference>
<feature type="compositionally biased region" description="Low complexity" evidence="1">
    <location>
        <begin position="178"/>
        <end position="190"/>
    </location>
</feature>
<comment type="caution">
    <text evidence="2">The sequence shown here is derived from an EMBL/GenBank/DDBJ whole genome shotgun (WGS) entry which is preliminary data.</text>
</comment>
<dbReference type="EMBL" id="JBAMZL010000035">
    <property type="protein sequence ID" value="KAL0496236.1"/>
    <property type="molecule type" value="Genomic_DNA"/>
</dbReference>
<sequence length="295" mass="29444">MGDVDSSIPLPAGSIGEGASRLSYASFSSWCRQRLLPTLFPSPATAKMTPLHLASLFPAALPHFEAGAPTKASLSPTPQHSAAVPTCATLLATQKGEGPTAPAPVSPPPHPISLAVVENTSENVPDAALLNSLRLPPVLPLHGSGGAFSTTTAAAADLLALADASPTPGSASSSVTTPGLGPSFSSSPLPNVSTKAAMTSNAESDKSAPVLLGTGRLGLPSSTSPFLYPAPPLSPFTVSAGSLSAMRTPSTCVELPGPQSLFVRGSDALGCSGRSPELLQADSRTEVGGAPSVKV</sequence>